<organism evidence="2 3">
    <name type="scientific">Sediminicola luteus</name>
    <dbReference type="NCBI Taxonomy" id="319238"/>
    <lineage>
        <taxon>Bacteria</taxon>
        <taxon>Pseudomonadati</taxon>
        <taxon>Bacteroidota</taxon>
        <taxon>Flavobacteriia</taxon>
        <taxon>Flavobacteriales</taxon>
        <taxon>Flavobacteriaceae</taxon>
        <taxon>Sediminicola</taxon>
    </lineage>
</organism>
<dbReference type="Proteomes" id="UP001549773">
    <property type="component" value="Unassembled WGS sequence"/>
</dbReference>
<comment type="caution">
    <text evidence="2">The sequence shown here is derived from an EMBL/GenBank/DDBJ whole genome shotgun (WGS) entry which is preliminary data.</text>
</comment>
<dbReference type="InterPro" id="IPR010499">
    <property type="entry name" value="AraC_E-bd"/>
</dbReference>
<proteinExistence type="predicted"/>
<name>A0ABV2TVX9_9FLAO</name>
<protein>
    <submittedName>
        <fullName evidence="2">GyrI-like domain-containing protein</fullName>
    </submittedName>
</protein>
<accession>A0ABV2TVX9</accession>
<evidence type="ECO:0000313" key="2">
    <source>
        <dbReference type="EMBL" id="MET7029425.1"/>
    </source>
</evidence>
<keyword evidence="3" id="KW-1185">Reference proteome</keyword>
<dbReference type="PANTHER" id="PTHR36444">
    <property type="entry name" value="TRANSCRIPTIONAL REGULATOR PROTEIN YOBU-RELATED"/>
    <property type="match status" value="1"/>
</dbReference>
<gene>
    <name evidence="2" type="ORF">ABXZ32_08455</name>
</gene>
<dbReference type="InterPro" id="IPR053182">
    <property type="entry name" value="YobU-like_regulator"/>
</dbReference>
<reference evidence="2 3" key="1">
    <citation type="submission" date="2024-07" db="EMBL/GenBank/DDBJ databases">
        <title>The genome sequence of type strain Sediminicola luteus GDMCC 1.2596T.</title>
        <authorList>
            <person name="Liu Y."/>
        </authorList>
    </citation>
    <scope>NUCLEOTIDE SEQUENCE [LARGE SCALE GENOMIC DNA]</scope>
    <source>
        <strain evidence="2 3">GDMCC 1.2596</strain>
    </source>
</reference>
<dbReference type="InterPro" id="IPR029442">
    <property type="entry name" value="GyrI-like"/>
</dbReference>
<dbReference type="InterPro" id="IPR011256">
    <property type="entry name" value="Reg_factor_effector_dom_sf"/>
</dbReference>
<dbReference type="Pfam" id="PF06445">
    <property type="entry name" value="GyrI-like"/>
    <property type="match status" value="1"/>
</dbReference>
<dbReference type="PANTHER" id="PTHR36444:SF3">
    <property type="entry name" value="TRANSCRIPTIONAL ACTIVATOR, PUTATIVE-RELATED"/>
    <property type="match status" value="1"/>
</dbReference>
<dbReference type="SUPFAM" id="SSF55136">
    <property type="entry name" value="Probable bacterial effector-binding domain"/>
    <property type="match status" value="1"/>
</dbReference>
<dbReference type="SMART" id="SM00871">
    <property type="entry name" value="AraC_E_bind"/>
    <property type="match status" value="1"/>
</dbReference>
<dbReference type="EMBL" id="JBEWYP010000003">
    <property type="protein sequence ID" value="MET7029425.1"/>
    <property type="molecule type" value="Genomic_DNA"/>
</dbReference>
<sequence length="160" mass="18575">MEVRITTIRSKTLVGKRLVMSLDNNRTVELWQSFMPFKKIIRNKTSNEVISLQDYKGSFNLQNFNSSTEFEKWAAVEVSNTMGIPENFEIFHLAGGSYAVFKHIGDASTFPNTLDHIFRVWLPNSIYTLDNRPHFEVLGDNYKKNDPNSEEEVWIPIKEI</sequence>
<evidence type="ECO:0000259" key="1">
    <source>
        <dbReference type="SMART" id="SM00871"/>
    </source>
</evidence>
<dbReference type="RefSeq" id="WP_354618237.1">
    <property type="nucleotide sequence ID" value="NZ_JBEWYP010000003.1"/>
</dbReference>
<dbReference type="Gene3D" id="3.20.80.10">
    <property type="entry name" value="Regulatory factor, effector binding domain"/>
    <property type="match status" value="1"/>
</dbReference>
<feature type="domain" description="AraC effector-binding" evidence="1">
    <location>
        <begin position="1"/>
        <end position="158"/>
    </location>
</feature>
<evidence type="ECO:0000313" key="3">
    <source>
        <dbReference type="Proteomes" id="UP001549773"/>
    </source>
</evidence>